<evidence type="ECO:0000256" key="3">
    <source>
        <dbReference type="ARBA" id="ARBA00022679"/>
    </source>
</evidence>
<keyword evidence="7" id="KW-1185">Reference proteome</keyword>
<keyword evidence="4" id="KW-1133">Transmembrane helix</keyword>
<dbReference type="KEGG" id="fll:EI427_04260"/>
<proteinExistence type="inferred from homology"/>
<dbReference type="Pfam" id="PF00535">
    <property type="entry name" value="Glycos_transf_2"/>
    <property type="match status" value="1"/>
</dbReference>
<feature type="domain" description="Glycosyltransferase 2-like" evidence="5">
    <location>
        <begin position="43"/>
        <end position="190"/>
    </location>
</feature>
<evidence type="ECO:0000256" key="2">
    <source>
        <dbReference type="ARBA" id="ARBA00022676"/>
    </source>
</evidence>
<evidence type="ECO:0000256" key="1">
    <source>
        <dbReference type="ARBA" id="ARBA00006739"/>
    </source>
</evidence>
<gene>
    <name evidence="6" type="ORF">EI427_04260</name>
</gene>
<keyword evidence="4" id="KW-0472">Membrane</keyword>
<evidence type="ECO:0000256" key="4">
    <source>
        <dbReference type="SAM" id="Phobius"/>
    </source>
</evidence>
<sequence length="369" mass="42680">MEIFFLLLVVIYFFGLIRLSNGWNQSFDYDNTPNNVLENTTVCVVIALRNEANNINQLIKSLSNQSYQNVAFVFINDHSDDATYRLLENNTLKKSTVLNLPNHLQGKKQAIRFGIQHTDADLIITTDADCTQPKRWIESIVNCYQKTNALMISGPVHFSYNSLLERLMSVEFSSLIITGAASIRNQTPNMCNAANLAFKRTAFLKQNNYSEHAHIPTGDDEFFLHQLAKEDPSKIVFLKNHDTIVSTSPPATFSSFINQRVRWASKWKHYKNKGPQWTAVFIFLFHLMFYLSGIHVIIFKEHTDIFIIALCLRWVSELFYMKSALKWFNDLSLLYTVPILSLFYPFYAIFIGLLATFTKYSWKNRIFSV</sequence>
<dbReference type="InterPro" id="IPR001173">
    <property type="entry name" value="Glyco_trans_2-like"/>
</dbReference>
<name>A0A3S9NZW5_9BACT</name>
<reference evidence="6 7" key="1">
    <citation type="submission" date="2018-12" db="EMBL/GenBank/DDBJ databases">
        <title>Flammeovirga pectinis sp. nov., isolated from the gut of the Korean scallop, Patinopecten yessoensis.</title>
        <authorList>
            <person name="Bae J.-W."/>
            <person name="Jeong Y.-S."/>
            <person name="Kang W."/>
        </authorList>
    </citation>
    <scope>NUCLEOTIDE SEQUENCE [LARGE SCALE GENOMIC DNA]</scope>
    <source>
        <strain evidence="6 7">L12M1</strain>
    </source>
</reference>
<dbReference type="Proteomes" id="UP000267268">
    <property type="component" value="Chromosome 1"/>
</dbReference>
<dbReference type="AlphaFoldDB" id="A0A3S9NZW5"/>
<evidence type="ECO:0000259" key="5">
    <source>
        <dbReference type="Pfam" id="PF00535"/>
    </source>
</evidence>
<keyword evidence="2" id="KW-0328">Glycosyltransferase</keyword>
<feature type="transmembrane region" description="Helical" evidence="4">
    <location>
        <begin position="333"/>
        <end position="357"/>
    </location>
</feature>
<comment type="similarity">
    <text evidence="1">Belongs to the glycosyltransferase 2 family.</text>
</comment>
<evidence type="ECO:0000313" key="7">
    <source>
        <dbReference type="Proteomes" id="UP000267268"/>
    </source>
</evidence>
<evidence type="ECO:0000313" key="6">
    <source>
        <dbReference type="EMBL" id="AZQ61466.1"/>
    </source>
</evidence>
<dbReference type="PANTHER" id="PTHR43630:SF1">
    <property type="entry name" value="POLY-BETA-1,6-N-ACETYL-D-GLUCOSAMINE SYNTHASE"/>
    <property type="match status" value="1"/>
</dbReference>
<dbReference type="OrthoDB" id="9805625at2"/>
<feature type="transmembrane region" description="Helical" evidence="4">
    <location>
        <begin position="277"/>
        <end position="298"/>
    </location>
</feature>
<dbReference type="InterPro" id="IPR029044">
    <property type="entry name" value="Nucleotide-diphossugar_trans"/>
</dbReference>
<dbReference type="PANTHER" id="PTHR43630">
    <property type="entry name" value="POLY-BETA-1,6-N-ACETYL-D-GLUCOSAMINE SYNTHASE"/>
    <property type="match status" value="1"/>
</dbReference>
<keyword evidence="4" id="KW-0812">Transmembrane</keyword>
<organism evidence="6 7">
    <name type="scientific">Flammeovirga pectinis</name>
    <dbReference type="NCBI Taxonomy" id="2494373"/>
    <lineage>
        <taxon>Bacteria</taxon>
        <taxon>Pseudomonadati</taxon>
        <taxon>Bacteroidota</taxon>
        <taxon>Cytophagia</taxon>
        <taxon>Cytophagales</taxon>
        <taxon>Flammeovirgaceae</taxon>
        <taxon>Flammeovirga</taxon>
    </lineage>
</organism>
<dbReference type="EMBL" id="CP034562">
    <property type="protein sequence ID" value="AZQ61466.1"/>
    <property type="molecule type" value="Genomic_DNA"/>
</dbReference>
<keyword evidence="3 6" id="KW-0808">Transferase</keyword>
<dbReference type="SUPFAM" id="SSF53448">
    <property type="entry name" value="Nucleotide-diphospho-sugar transferases"/>
    <property type="match status" value="1"/>
</dbReference>
<protein>
    <submittedName>
        <fullName evidence="6">Glycosyltransferase</fullName>
    </submittedName>
</protein>
<dbReference type="Gene3D" id="3.90.550.10">
    <property type="entry name" value="Spore Coat Polysaccharide Biosynthesis Protein SpsA, Chain A"/>
    <property type="match status" value="1"/>
</dbReference>
<dbReference type="GO" id="GO:0016757">
    <property type="term" value="F:glycosyltransferase activity"/>
    <property type="evidence" value="ECO:0007669"/>
    <property type="project" value="UniProtKB-KW"/>
</dbReference>
<accession>A0A3S9NZW5</accession>